<dbReference type="Proteomes" id="UP000030002">
    <property type="component" value="Unassembled WGS sequence"/>
</dbReference>
<dbReference type="CDD" id="cd07812">
    <property type="entry name" value="SRPBCC"/>
    <property type="match status" value="1"/>
</dbReference>
<reference evidence="1 2" key="1">
    <citation type="submission" date="2013-08" db="EMBL/GenBank/DDBJ databases">
        <title>The genome sequence of Knoellia sinensis.</title>
        <authorList>
            <person name="Zhu W."/>
            <person name="Wang G."/>
        </authorList>
    </citation>
    <scope>NUCLEOTIDE SEQUENCE [LARGE SCALE GENOMIC DNA]</scope>
    <source>
        <strain evidence="1 2">KCTC 19936</strain>
    </source>
</reference>
<evidence type="ECO:0008006" key="3">
    <source>
        <dbReference type="Google" id="ProtNLM"/>
    </source>
</evidence>
<protein>
    <recommendedName>
        <fullName evidence="3">Polyketide cyclase</fullName>
    </recommendedName>
</protein>
<dbReference type="OrthoDB" id="411301at2"/>
<organism evidence="1 2">
    <name type="scientific">Knoellia sinensis KCTC 19936</name>
    <dbReference type="NCBI Taxonomy" id="1385520"/>
    <lineage>
        <taxon>Bacteria</taxon>
        <taxon>Bacillati</taxon>
        <taxon>Actinomycetota</taxon>
        <taxon>Actinomycetes</taxon>
        <taxon>Micrococcales</taxon>
        <taxon>Intrasporangiaceae</taxon>
        <taxon>Knoellia</taxon>
    </lineage>
</organism>
<evidence type="ECO:0000313" key="2">
    <source>
        <dbReference type="Proteomes" id="UP000030002"/>
    </source>
</evidence>
<dbReference type="EMBL" id="AVPJ01000002">
    <property type="protein sequence ID" value="KGN34255.1"/>
    <property type="molecule type" value="Genomic_DNA"/>
</dbReference>
<dbReference type="Gene3D" id="3.30.530.20">
    <property type="match status" value="1"/>
</dbReference>
<evidence type="ECO:0000313" key="1">
    <source>
        <dbReference type="EMBL" id="KGN34255.1"/>
    </source>
</evidence>
<gene>
    <name evidence="1" type="ORF">N802_12905</name>
</gene>
<dbReference type="eggNOG" id="COG3427">
    <property type="taxonomic scope" value="Bacteria"/>
</dbReference>
<accession>A0A0A0J9Y1</accession>
<comment type="caution">
    <text evidence="1">The sequence shown here is derived from an EMBL/GenBank/DDBJ whole genome shotgun (WGS) entry which is preliminary data.</text>
</comment>
<dbReference type="RefSeq" id="WP_035912915.1">
    <property type="nucleotide sequence ID" value="NZ_AVPJ01000002.1"/>
</dbReference>
<proteinExistence type="predicted"/>
<dbReference type="SUPFAM" id="SSF55961">
    <property type="entry name" value="Bet v1-like"/>
    <property type="match status" value="1"/>
</dbReference>
<keyword evidence="2" id="KW-1185">Reference proteome</keyword>
<sequence>MKYTQEIVVDVPRARFIELFDDPDNLPKWQSGLISFEPLSGEPGRPGAKSRLTFKRGKGTMEMIETITDRDLPDVFEATYDAKGVHNICRNEFHEAGSHATRWVAHNVFEFTGAMKFAGALFGKSFPKASYKYQEAFKAFAESQPKP</sequence>
<dbReference type="InterPro" id="IPR023393">
    <property type="entry name" value="START-like_dom_sf"/>
</dbReference>
<dbReference type="STRING" id="1385520.N802_12905"/>
<dbReference type="AlphaFoldDB" id="A0A0A0J9Y1"/>
<name>A0A0A0J9Y1_9MICO</name>